<keyword evidence="4 6" id="KW-0378">Hydrolase</keyword>
<comment type="cofactor">
    <cofactor evidence="6">
        <name>Mg(2+)</name>
        <dbReference type="ChEBI" id="CHEBI:18420"/>
    </cofactor>
</comment>
<dbReference type="STRING" id="525904.Tter_0840"/>
<dbReference type="InterPro" id="IPR023214">
    <property type="entry name" value="HAD_sf"/>
</dbReference>
<keyword evidence="6" id="KW-0479">Metal-binding</keyword>
<dbReference type="GO" id="GO:0005992">
    <property type="term" value="P:trehalose biosynthetic process"/>
    <property type="evidence" value="ECO:0007669"/>
    <property type="project" value="UniProtKB-UniPathway"/>
</dbReference>
<dbReference type="GO" id="GO:0004805">
    <property type="term" value="F:trehalose-phosphatase activity"/>
    <property type="evidence" value="ECO:0007669"/>
    <property type="project" value="UniProtKB-EC"/>
</dbReference>
<comment type="catalytic activity">
    <reaction evidence="1 6">
        <text>alpha,alpha-trehalose 6-phosphate + H2O = alpha,alpha-trehalose + phosphate</text>
        <dbReference type="Rhea" id="RHEA:23420"/>
        <dbReference type="ChEBI" id="CHEBI:15377"/>
        <dbReference type="ChEBI" id="CHEBI:16551"/>
        <dbReference type="ChEBI" id="CHEBI:43474"/>
        <dbReference type="ChEBI" id="CHEBI:58429"/>
        <dbReference type="EC" id="3.1.3.12"/>
    </reaction>
</comment>
<name>D1CFQ1_THET1</name>
<dbReference type="Proteomes" id="UP000000323">
    <property type="component" value="Chromosome 1"/>
</dbReference>
<dbReference type="NCBIfam" id="TIGR01484">
    <property type="entry name" value="HAD-SF-IIB"/>
    <property type="match status" value="1"/>
</dbReference>
<evidence type="ECO:0000256" key="6">
    <source>
        <dbReference type="RuleBase" id="RU361117"/>
    </source>
</evidence>
<evidence type="ECO:0000256" key="2">
    <source>
        <dbReference type="ARBA" id="ARBA00005199"/>
    </source>
</evidence>
<comment type="pathway">
    <text evidence="2 6">Glycan biosynthesis; trehalose biosynthesis.</text>
</comment>
<sequence length="267" mass="29192">MVRSVRDQWNRALDILGNKPSGLITDIDGTISELVAHPDEAVVTEEIKQSLNSLAKKLSVVAVVTGRSAPKAISMLGTSELLVVGNHGMEWAENGRIEVAPEVKPYTDKLNEALDKLSSEIRIPGVLIENKGVTAAIHYRQTENPDDSKRVIFAKLSDLAEQYGLILTEGKMNFELRPPVNLNKGTASIRIAERYNLKSCVFMGDDVTDVDAVRSLRGLAANGKIVFMSIAVLSGQTPPVVLEEADMLLDGVRQVAEFLRWLDSSLK</sequence>
<dbReference type="EC" id="3.1.3.12" evidence="6"/>
<accession>D1CFQ1</accession>
<dbReference type="InterPro" id="IPR044651">
    <property type="entry name" value="OTSB-like"/>
</dbReference>
<keyword evidence="8" id="KW-1185">Reference proteome</keyword>
<organism evidence="7 8">
    <name type="scientific">Thermobaculum terrenum (strain ATCC BAA-798 / CCMEE 7001 / YNP1)</name>
    <dbReference type="NCBI Taxonomy" id="525904"/>
    <lineage>
        <taxon>Bacteria</taxon>
        <taxon>Bacillati</taxon>
        <taxon>Chloroflexota</taxon>
        <taxon>Chloroflexia</taxon>
        <taxon>Candidatus Thermobaculales</taxon>
        <taxon>Candidatus Thermobaculaceae</taxon>
        <taxon>Thermobaculum</taxon>
    </lineage>
</organism>
<dbReference type="Gene3D" id="3.40.50.1000">
    <property type="entry name" value="HAD superfamily/HAD-like"/>
    <property type="match status" value="1"/>
</dbReference>
<evidence type="ECO:0000256" key="3">
    <source>
        <dbReference type="ARBA" id="ARBA00008770"/>
    </source>
</evidence>
<dbReference type="eggNOG" id="COG1877">
    <property type="taxonomic scope" value="Bacteria"/>
</dbReference>
<dbReference type="Pfam" id="PF02358">
    <property type="entry name" value="Trehalose_PPase"/>
    <property type="match status" value="1"/>
</dbReference>
<dbReference type="GO" id="GO:0046872">
    <property type="term" value="F:metal ion binding"/>
    <property type="evidence" value="ECO:0007669"/>
    <property type="project" value="UniProtKB-KW"/>
</dbReference>
<dbReference type="UniPathway" id="UPA00299"/>
<dbReference type="InterPro" id="IPR036412">
    <property type="entry name" value="HAD-like_sf"/>
</dbReference>
<evidence type="ECO:0000256" key="5">
    <source>
        <dbReference type="ARBA" id="ARBA00024179"/>
    </source>
</evidence>
<keyword evidence="6" id="KW-0460">Magnesium</keyword>
<dbReference type="Gene3D" id="3.30.70.1020">
    <property type="entry name" value="Trehalose-6-phosphate phosphatase related protein, domain 2"/>
    <property type="match status" value="1"/>
</dbReference>
<dbReference type="EMBL" id="CP001825">
    <property type="protein sequence ID" value="ACZ41757.1"/>
    <property type="molecule type" value="Genomic_DNA"/>
</dbReference>
<dbReference type="RefSeq" id="WP_012874792.1">
    <property type="nucleotide sequence ID" value="NC_013525.1"/>
</dbReference>
<dbReference type="InterPro" id="IPR006379">
    <property type="entry name" value="HAD-SF_hydro_IIB"/>
</dbReference>
<evidence type="ECO:0000256" key="4">
    <source>
        <dbReference type="ARBA" id="ARBA00022801"/>
    </source>
</evidence>
<evidence type="ECO:0000256" key="1">
    <source>
        <dbReference type="ARBA" id="ARBA00000500"/>
    </source>
</evidence>
<comment type="function">
    <text evidence="5 6">Removes the phosphate from trehalose 6-phosphate to produce free trehalose.</text>
</comment>
<dbReference type="SUPFAM" id="SSF56784">
    <property type="entry name" value="HAD-like"/>
    <property type="match status" value="1"/>
</dbReference>
<comment type="similarity">
    <text evidence="3 6">Belongs to the trehalose phosphatase family.</text>
</comment>
<dbReference type="KEGG" id="ttr:Tter_0840"/>
<dbReference type="NCBIfam" id="TIGR00685">
    <property type="entry name" value="T6PP"/>
    <property type="match status" value="1"/>
</dbReference>
<dbReference type="PANTHER" id="PTHR43768">
    <property type="entry name" value="TREHALOSE 6-PHOSPHATE PHOSPHATASE"/>
    <property type="match status" value="1"/>
</dbReference>
<evidence type="ECO:0000313" key="7">
    <source>
        <dbReference type="EMBL" id="ACZ41757.1"/>
    </source>
</evidence>
<dbReference type="AlphaFoldDB" id="D1CFQ1"/>
<protein>
    <recommendedName>
        <fullName evidence="6">Trehalose 6-phosphate phosphatase</fullName>
        <ecNumber evidence="6">3.1.3.12</ecNumber>
    </recommendedName>
</protein>
<dbReference type="HOGENOM" id="CLU_037265_0_0_0"/>
<proteinExistence type="inferred from homology"/>
<dbReference type="InterPro" id="IPR003337">
    <property type="entry name" value="Trehalose_PPase"/>
</dbReference>
<reference evidence="8" key="1">
    <citation type="journal article" date="2010" name="Stand. Genomic Sci.">
        <title>Complete genome sequence of 'Thermobaculum terrenum' type strain (YNP1).</title>
        <authorList>
            <person name="Kiss H."/>
            <person name="Cleland D."/>
            <person name="Lapidus A."/>
            <person name="Lucas S."/>
            <person name="Glavina Del Rio T."/>
            <person name="Nolan M."/>
            <person name="Tice H."/>
            <person name="Han C."/>
            <person name="Goodwin L."/>
            <person name="Pitluck S."/>
            <person name="Liolios K."/>
            <person name="Ivanova N."/>
            <person name="Mavromatis K."/>
            <person name="Ovchinnikova G."/>
            <person name="Pati A."/>
            <person name="Chen A."/>
            <person name="Palaniappan K."/>
            <person name="Land M."/>
            <person name="Hauser L."/>
            <person name="Chang Y."/>
            <person name="Jeffries C."/>
            <person name="Lu M."/>
            <person name="Brettin T."/>
            <person name="Detter J."/>
            <person name="Goker M."/>
            <person name="Tindall B."/>
            <person name="Beck B."/>
            <person name="McDermott T."/>
            <person name="Woyke T."/>
            <person name="Bristow J."/>
            <person name="Eisen J."/>
            <person name="Markowitz V."/>
            <person name="Hugenholtz P."/>
            <person name="Kyrpides N."/>
            <person name="Klenk H."/>
            <person name="Cheng J."/>
        </authorList>
    </citation>
    <scope>NUCLEOTIDE SEQUENCE [LARGE SCALE GENOMIC DNA]</scope>
    <source>
        <strain evidence="8">ATCC BAA-798 / YNP1</strain>
    </source>
</reference>
<evidence type="ECO:0000313" key="8">
    <source>
        <dbReference type="Proteomes" id="UP000000323"/>
    </source>
</evidence>
<gene>
    <name evidence="7" type="ordered locus">Tter_0840</name>
</gene>
<dbReference type="PANTHER" id="PTHR43768:SF3">
    <property type="entry name" value="TREHALOSE 6-PHOSPHATE PHOSPHATASE"/>
    <property type="match status" value="1"/>
</dbReference>